<evidence type="ECO:0008006" key="3">
    <source>
        <dbReference type="Google" id="ProtNLM"/>
    </source>
</evidence>
<accession>A0AAC9IZB9</accession>
<dbReference type="RefSeq" id="WP_071648710.1">
    <property type="nucleotide sequence ID" value="NZ_CP017962.1"/>
</dbReference>
<dbReference type="GeneID" id="71514057"/>
<proteinExistence type="predicted"/>
<dbReference type="KEGG" id="vhl:BME96_06635"/>
<dbReference type="Gene3D" id="3.10.490.10">
    <property type="entry name" value="Gamma-glutamyl cyclotransferase-like"/>
    <property type="match status" value="1"/>
</dbReference>
<organism evidence="1 2">
    <name type="scientific">Virgibacillus halodenitrificans</name>
    <name type="common">Bacillus halodenitrificans</name>
    <dbReference type="NCBI Taxonomy" id="1482"/>
    <lineage>
        <taxon>Bacteria</taxon>
        <taxon>Bacillati</taxon>
        <taxon>Bacillota</taxon>
        <taxon>Bacilli</taxon>
        <taxon>Bacillales</taxon>
        <taxon>Bacillaceae</taxon>
        <taxon>Virgibacillus</taxon>
    </lineage>
</organism>
<protein>
    <recommendedName>
        <fullName evidence="3">Histone deacetylase</fullName>
    </recommendedName>
</protein>
<dbReference type="AlphaFoldDB" id="A0AAC9IZB9"/>
<name>A0AAC9IZB9_VIRHA</name>
<evidence type="ECO:0000313" key="1">
    <source>
        <dbReference type="EMBL" id="APC47865.1"/>
    </source>
</evidence>
<gene>
    <name evidence="1" type="ORF">BME96_06635</name>
</gene>
<evidence type="ECO:0000313" key="2">
    <source>
        <dbReference type="Proteomes" id="UP000182945"/>
    </source>
</evidence>
<dbReference type="Proteomes" id="UP000182945">
    <property type="component" value="Chromosome"/>
</dbReference>
<reference evidence="1 2" key="1">
    <citation type="submission" date="2016-11" db="EMBL/GenBank/DDBJ databases">
        <title>Complete genome sequencing of Virgibacillus halodenitrificans PDB-F2.</title>
        <authorList>
            <person name="Sun Z."/>
            <person name="Zhou Y."/>
            <person name="Li H."/>
        </authorList>
    </citation>
    <scope>NUCLEOTIDE SEQUENCE [LARGE SCALE GENOMIC DNA]</scope>
    <source>
        <strain evidence="1 2">PDB-F2</strain>
    </source>
</reference>
<sequence length="205" mass="23655">MNVWYVSYGSNICEERFLCYINGDIPEGSTKRERGCIDKTPPIETGKAELPYSLFFAKERSKWGEGGVAFIDQERTEDHPTFGRKYLITAEQFYDVVAQENNMHTVEIDLEKVIKEGSLSMADGWYGQIVYLGKENGYPMFTFTLNSKESQNKTTYNRPSITYLSMIIRGLKELGMGKEEVIKYLMDKNGIKEYFTEETLKAYVE</sequence>
<dbReference type="EMBL" id="CP017962">
    <property type="protein sequence ID" value="APC47865.1"/>
    <property type="molecule type" value="Genomic_DNA"/>
</dbReference>